<evidence type="ECO:0000313" key="2">
    <source>
        <dbReference type="EMBL" id="RNA05930.1"/>
    </source>
</evidence>
<evidence type="ECO:0000313" key="3">
    <source>
        <dbReference type="Proteomes" id="UP000276133"/>
    </source>
</evidence>
<dbReference type="Proteomes" id="UP000276133">
    <property type="component" value="Unassembled WGS sequence"/>
</dbReference>
<reference evidence="2 3" key="1">
    <citation type="journal article" date="2018" name="Sci. Rep.">
        <title>Genomic signatures of local adaptation to the degree of environmental predictability in rotifers.</title>
        <authorList>
            <person name="Franch-Gras L."/>
            <person name="Hahn C."/>
            <person name="Garcia-Roger E.M."/>
            <person name="Carmona M.J."/>
            <person name="Serra M."/>
            <person name="Gomez A."/>
        </authorList>
    </citation>
    <scope>NUCLEOTIDE SEQUENCE [LARGE SCALE GENOMIC DNA]</scope>
    <source>
        <strain evidence="2">HYR1</strain>
    </source>
</reference>
<accession>A0A3M7Q3A1</accession>
<feature type="transmembrane region" description="Helical" evidence="1">
    <location>
        <begin position="18"/>
        <end position="36"/>
    </location>
</feature>
<name>A0A3M7Q3A1_BRAPC</name>
<keyword evidence="1" id="KW-1133">Transmembrane helix</keyword>
<protein>
    <submittedName>
        <fullName evidence="2">Uncharacterized protein</fullName>
    </submittedName>
</protein>
<dbReference type="EMBL" id="REGN01007555">
    <property type="protein sequence ID" value="RNA05930.1"/>
    <property type="molecule type" value="Genomic_DNA"/>
</dbReference>
<proteinExistence type="predicted"/>
<gene>
    <name evidence="2" type="ORF">BpHYR1_030605</name>
</gene>
<keyword evidence="1" id="KW-0472">Membrane</keyword>
<evidence type="ECO:0000256" key="1">
    <source>
        <dbReference type="SAM" id="Phobius"/>
    </source>
</evidence>
<dbReference type="AlphaFoldDB" id="A0A3M7Q3A1"/>
<sequence>MSIIKHNFIVLNYCYDKLFILTRIYGLSFICIYGFISNPSNHFIPQYYSKIDKDPKTYASPLSTQTVNTKIHKPTNRNPLRELNLQTNQTKSQILIASNFETCSNQLSPKKRGGKRLPRDENGTIKNKCFYTNKYKN</sequence>
<organism evidence="2 3">
    <name type="scientific">Brachionus plicatilis</name>
    <name type="common">Marine rotifer</name>
    <name type="synonym">Brachionus muelleri</name>
    <dbReference type="NCBI Taxonomy" id="10195"/>
    <lineage>
        <taxon>Eukaryota</taxon>
        <taxon>Metazoa</taxon>
        <taxon>Spiralia</taxon>
        <taxon>Gnathifera</taxon>
        <taxon>Rotifera</taxon>
        <taxon>Eurotatoria</taxon>
        <taxon>Monogononta</taxon>
        <taxon>Pseudotrocha</taxon>
        <taxon>Ploima</taxon>
        <taxon>Brachionidae</taxon>
        <taxon>Brachionus</taxon>
    </lineage>
</organism>
<keyword evidence="3" id="KW-1185">Reference proteome</keyword>
<keyword evidence="1" id="KW-0812">Transmembrane</keyword>
<comment type="caution">
    <text evidence="2">The sequence shown here is derived from an EMBL/GenBank/DDBJ whole genome shotgun (WGS) entry which is preliminary data.</text>
</comment>